<dbReference type="GO" id="GO:0004175">
    <property type="term" value="F:endopeptidase activity"/>
    <property type="evidence" value="ECO:0007669"/>
    <property type="project" value="UniProtKB-ARBA"/>
</dbReference>
<proteinExistence type="predicted"/>
<feature type="transmembrane region" description="Helical" evidence="2">
    <location>
        <begin position="309"/>
        <end position="326"/>
    </location>
</feature>
<dbReference type="EMBL" id="BMFY01000019">
    <property type="protein sequence ID" value="GGA26746.1"/>
    <property type="molecule type" value="Genomic_DNA"/>
</dbReference>
<feature type="transmembrane region" description="Helical" evidence="2">
    <location>
        <begin position="210"/>
        <end position="232"/>
    </location>
</feature>
<dbReference type="AlphaFoldDB" id="A0A8J2U0X5"/>
<evidence type="ECO:0000259" key="3">
    <source>
        <dbReference type="Pfam" id="PF02517"/>
    </source>
</evidence>
<dbReference type="PANTHER" id="PTHR36435">
    <property type="entry name" value="SLR1288 PROTEIN"/>
    <property type="match status" value="1"/>
</dbReference>
<organism evidence="4 5">
    <name type="scientific">Sediminivirga luteola</name>
    <dbReference type="NCBI Taxonomy" id="1774748"/>
    <lineage>
        <taxon>Bacteria</taxon>
        <taxon>Bacillati</taxon>
        <taxon>Actinomycetota</taxon>
        <taxon>Actinomycetes</taxon>
        <taxon>Micrococcales</taxon>
        <taxon>Brevibacteriaceae</taxon>
        <taxon>Sediminivirga</taxon>
    </lineage>
</organism>
<feature type="compositionally biased region" description="Low complexity" evidence="1">
    <location>
        <begin position="66"/>
        <end position="92"/>
    </location>
</feature>
<evidence type="ECO:0000256" key="2">
    <source>
        <dbReference type="SAM" id="Phobius"/>
    </source>
</evidence>
<feature type="transmembrane region" description="Helical" evidence="2">
    <location>
        <begin position="166"/>
        <end position="190"/>
    </location>
</feature>
<accession>A0A8J2U0X5</accession>
<feature type="region of interest" description="Disordered" evidence="1">
    <location>
        <begin position="1"/>
        <end position="99"/>
    </location>
</feature>
<keyword evidence="2" id="KW-1133">Transmembrane helix</keyword>
<evidence type="ECO:0000256" key="1">
    <source>
        <dbReference type="SAM" id="MobiDB-lite"/>
    </source>
</evidence>
<dbReference type="PANTHER" id="PTHR36435:SF1">
    <property type="entry name" value="CAAX AMINO TERMINAL PROTEASE FAMILY PROTEIN"/>
    <property type="match status" value="1"/>
</dbReference>
<reference evidence="4" key="1">
    <citation type="journal article" date="2014" name="Int. J. Syst. Evol. Microbiol.">
        <title>Complete genome sequence of Corynebacterium casei LMG S-19264T (=DSM 44701T), isolated from a smear-ripened cheese.</title>
        <authorList>
            <consortium name="US DOE Joint Genome Institute (JGI-PGF)"/>
            <person name="Walter F."/>
            <person name="Albersmeier A."/>
            <person name="Kalinowski J."/>
            <person name="Ruckert C."/>
        </authorList>
    </citation>
    <scope>NUCLEOTIDE SEQUENCE</scope>
    <source>
        <strain evidence="4">CGMCC 1.12785</strain>
    </source>
</reference>
<feature type="transmembrane region" description="Helical" evidence="2">
    <location>
        <begin position="122"/>
        <end position="146"/>
    </location>
</feature>
<sequence length="401" mass="42119">MPPAGALPPHDPAQSPYTAAPQPHVASQSHATPQPYAAPHPYDDAARAAAGPPPGNPGMAPPAAAPQPYATGPQPYATGPYGQPGAAPQPYASATVPPPPPPEARGYTQFYRTPRNRWWKGLVSIVVVLTVFLVASLILGLIAMLIDAVTGASDPEALMSGEVSMTPLLLLSVNLTVIVTALLTALLHVFLHRQPLGTWHSVTGRFRWRWFGTSALVIVPMFLLYVGVFTFLDPGSSSWSVDGTAIAFLVVVLLTTPFQSAGEEYLFRGVIQRAAGSWASGPTASLILGTAVSAVAFSLMHFAADVWLIVYYLIVGVTMSLLTQVTGGLESSVLMHAVNNTLLFIPAIFLGQMDSGFDRSAGTGGPIMLIPMAVFIVVSAAVAAIAWRKKIARTGLPPATA</sequence>
<keyword evidence="2" id="KW-0472">Membrane</keyword>
<reference evidence="4" key="2">
    <citation type="submission" date="2020-09" db="EMBL/GenBank/DDBJ databases">
        <authorList>
            <person name="Sun Q."/>
            <person name="Zhou Y."/>
        </authorList>
    </citation>
    <scope>NUCLEOTIDE SEQUENCE</scope>
    <source>
        <strain evidence="4">CGMCC 1.12785</strain>
    </source>
</reference>
<feature type="domain" description="CAAX prenyl protease 2/Lysostaphin resistance protein A-like" evidence="3">
    <location>
        <begin position="248"/>
        <end position="341"/>
    </location>
</feature>
<feature type="compositionally biased region" description="Pro residues" evidence="1">
    <location>
        <begin position="51"/>
        <end position="65"/>
    </location>
</feature>
<dbReference type="InterPro" id="IPR052710">
    <property type="entry name" value="CAAX_protease"/>
</dbReference>
<feature type="transmembrane region" description="Helical" evidence="2">
    <location>
        <begin position="283"/>
        <end position="303"/>
    </location>
</feature>
<dbReference type="InterPro" id="IPR003675">
    <property type="entry name" value="Rce1/LyrA-like_dom"/>
</dbReference>
<protein>
    <recommendedName>
        <fullName evidence="3">CAAX prenyl protease 2/Lysostaphin resistance protein A-like domain-containing protein</fullName>
    </recommendedName>
</protein>
<evidence type="ECO:0000313" key="4">
    <source>
        <dbReference type="EMBL" id="GGA26746.1"/>
    </source>
</evidence>
<dbReference type="GO" id="GO:0080120">
    <property type="term" value="P:CAAX-box protein maturation"/>
    <property type="evidence" value="ECO:0007669"/>
    <property type="project" value="UniProtKB-ARBA"/>
</dbReference>
<name>A0A8J2U0X5_9MICO</name>
<keyword evidence="5" id="KW-1185">Reference proteome</keyword>
<gene>
    <name evidence="4" type="ORF">GCM10011333_31960</name>
</gene>
<feature type="transmembrane region" description="Helical" evidence="2">
    <location>
        <begin position="244"/>
        <end position="262"/>
    </location>
</feature>
<comment type="caution">
    <text evidence="4">The sequence shown here is derived from an EMBL/GenBank/DDBJ whole genome shotgun (WGS) entry which is preliminary data.</text>
</comment>
<feature type="transmembrane region" description="Helical" evidence="2">
    <location>
        <begin position="333"/>
        <end position="353"/>
    </location>
</feature>
<dbReference type="Proteomes" id="UP000616114">
    <property type="component" value="Unassembled WGS sequence"/>
</dbReference>
<feature type="compositionally biased region" description="Pro residues" evidence="1">
    <location>
        <begin position="1"/>
        <end position="11"/>
    </location>
</feature>
<feature type="transmembrane region" description="Helical" evidence="2">
    <location>
        <begin position="365"/>
        <end position="387"/>
    </location>
</feature>
<dbReference type="Pfam" id="PF02517">
    <property type="entry name" value="Rce1-like"/>
    <property type="match status" value="1"/>
</dbReference>
<keyword evidence="2" id="KW-0812">Transmembrane</keyword>
<evidence type="ECO:0000313" key="5">
    <source>
        <dbReference type="Proteomes" id="UP000616114"/>
    </source>
</evidence>